<comment type="subcellular location">
    <subcellularLocation>
        <location evidence="1">Cell envelope</location>
    </subcellularLocation>
</comment>
<organism evidence="4 5">
    <name type="scientific">Biformimicrobium ophioploci</name>
    <dbReference type="NCBI Taxonomy" id="3036711"/>
    <lineage>
        <taxon>Bacteria</taxon>
        <taxon>Pseudomonadati</taxon>
        <taxon>Pseudomonadota</taxon>
        <taxon>Gammaproteobacteria</taxon>
        <taxon>Cellvibrionales</taxon>
        <taxon>Microbulbiferaceae</taxon>
        <taxon>Biformimicrobium</taxon>
    </lineage>
</organism>
<evidence type="ECO:0000313" key="4">
    <source>
        <dbReference type="EMBL" id="GMG86855.1"/>
    </source>
</evidence>
<protein>
    <submittedName>
        <fullName evidence="4">HlyD family efflux transporter periplasmic adaptor subunit</fullName>
    </submittedName>
</protein>
<dbReference type="InterPro" id="IPR050465">
    <property type="entry name" value="UPF0194_transport"/>
</dbReference>
<evidence type="ECO:0000256" key="3">
    <source>
        <dbReference type="SAM" id="MobiDB-lite"/>
    </source>
</evidence>
<dbReference type="PROSITE" id="PS51257">
    <property type="entry name" value="PROKAR_LIPOPROTEIN"/>
    <property type="match status" value="1"/>
</dbReference>
<comment type="caution">
    <text evidence="4">The sequence shown here is derived from an EMBL/GenBank/DDBJ whole genome shotgun (WGS) entry which is preliminary data.</text>
</comment>
<dbReference type="Gene3D" id="1.10.287.470">
    <property type="entry name" value="Helix hairpin bin"/>
    <property type="match status" value="1"/>
</dbReference>
<feature type="compositionally biased region" description="Polar residues" evidence="3">
    <location>
        <begin position="132"/>
        <end position="142"/>
    </location>
</feature>
<sequence length="325" mass="36232">MPDMRQTGTLLQAVLITALLIGMSGCEQKRLQALGTLEWDRVNGRAVASEPILEILARQGDLVSSGQPLLRLDGTLQEQRVTRLRASVQRAQWELRELENGFRSEQVAAAEAQLRAARQDRITREKEHQRQQKLLPSNLTSQQRADEVERAFKSAIAAEQIAQEQLSELQNGFRSEQLEQARAQLAAEQAELAYQQALLERYTIFAERAGRLDSLPFRTGDKPPAGAVLTTVLAGDNPWARVYLPEPWLSRLQVGSEVKVLVDGLEAPMAGRIRFISAQASFTPYFALSESNRSRLSFVTEVDILDDRALQLPLGIPVQVEPADD</sequence>
<gene>
    <name evidence="4" type="ORF">MNKW57_11760</name>
</gene>
<dbReference type="PANTHER" id="PTHR32347">
    <property type="entry name" value="EFFLUX SYSTEM COMPONENT YKNX-RELATED"/>
    <property type="match status" value="1"/>
</dbReference>
<keyword evidence="5" id="KW-1185">Reference proteome</keyword>
<dbReference type="Proteomes" id="UP001224392">
    <property type="component" value="Unassembled WGS sequence"/>
</dbReference>
<dbReference type="SUPFAM" id="SSF111369">
    <property type="entry name" value="HlyD-like secretion proteins"/>
    <property type="match status" value="1"/>
</dbReference>
<proteinExistence type="predicted"/>
<dbReference type="RefSeq" id="WP_285763465.1">
    <property type="nucleotide sequence ID" value="NZ_BSYJ01000002.1"/>
</dbReference>
<evidence type="ECO:0000256" key="1">
    <source>
        <dbReference type="ARBA" id="ARBA00004196"/>
    </source>
</evidence>
<dbReference type="PANTHER" id="PTHR32347:SF29">
    <property type="entry name" value="UPF0194 MEMBRANE PROTEIN YBHG"/>
    <property type="match status" value="1"/>
</dbReference>
<keyword evidence="2" id="KW-0175">Coiled coil</keyword>
<name>A0ABQ6LXS8_9GAMM</name>
<dbReference type="Gene3D" id="2.40.50.100">
    <property type="match status" value="1"/>
</dbReference>
<evidence type="ECO:0000256" key="2">
    <source>
        <dbReference type="ARBA" id="ARBA00023054"/>
    </source>
</evidence>
<dbReference type="Gene3D" id="2.40.30.170">
    <property type="match status" value="1"/>
</dbReference>
<evidence type="ECO:0000313" key="5">
    <source>
        <dbReference type="Proteomes" id="UP001224392"/>
    </source>
</evidence>
<dbReference type="EMBL" id="BSYJ01000002">
    <property type="protein sequence ID" value="GMG86855.1"/>
    <property type="molecule type" value="Genomic_DNA"/>
</dbReference>
<reference evidence="4 5" key="1">
    <citation type="submission" date="2023-04" db="EMBL/GenBank/DDBJ databases">
        <title>Marinobulbifer ophiurae gen. nov., sp. Nov., isolate from tissue of brittle star Ophioplocus japonicus.</title>
        <authorList>
            <person name="Kawano K."/>
            <person name="Sawayama S."/>
            <person name="Nakagawa S."/>
        </authorList>
    </citation>
    <scope>NUCLEOTIDE SEQUENCE [LARGE SCALE GENOMIC DNA]</scope>
    <source>
        <strain evidence="4 5">NKW57</strain>
    </source>
</reference>
<feature type="region of interest" description="Disordered" evidence="3">
    <location>
        <begin position="123"/>
        <end position="142"/>
    </location>
</feature>
<accession>A0ABQ6LXS8</accession>